<dbReference type="PANTHER" id="PTHR39463:SF1">
    <property type="entry name" value="MEDUSA"/>
    <property type="match status" value="1"/>
</dbReference>
<feature type="compositionally biased region" description="Low complexity" evidence="1">
    <location>
        <begin position="717"/>
        <end position="728"/>
    </location>
</feature>
<dbReference type="EMBL" id="QVQW01000086">
    <property type="protein sequence ID" value="RKU40974.1"/>
    <property type="molecule type" value="Genomic_DNA"/>
</dbReference>
<sequence length="809" mass="86285">MSTVNVEQRLFKPDYIAQRPIIVDDELGSPQAAAIQYEEEALRAGEGDYRGASPPGLLPMATYKPQSAQIQGFADSPYSQYSTQSFSSHQTDNTGGQLNQIPYGASTGGSVQYGVTAQGMQGINLSVLSCHPAAGAYGTKLTVKVSSQYDLYSMGPSPYASVVFGTRRAAAQLARAGLPGAGCFTYAISANVPQFASTGCTSSNNVPFSLLLELNGEEVARVENAGFFTYHDTRGGSSEGAGAGAGSSADENSHDGRMRRSSQSQDQSPEQRTSPSQQDLCIRTTAATSPVGSQHNSPIHQATNSYGYPANDNAAAAAAQVQAQAQADSNYAAASGALNQESGSMLGYRSSGYGHYPPALRSRRGSGWSPYSSHYDAVGGRVSANTMGHTVTRPSLTHSPHNHNPNGPQLIRTSTLSTIPGGGGMGGSGYGNNIYGIFPAKATLEIKGDLSTMVENWTAEEWENRRRIVLFKKSQHGSQLQCSFRPVSVNERPPNSILVSCIYWAEKQEFFVTSVDTIHLLEQLVAAPPSRFTVEEKNRIRRNLEGLHPITVSKSKAESEEFFKVIMGFGAPKPRNIEKDVKVFPWRILDQALKKIISKYSAPAAASQYQPMPPPVLTPVSVANSYPVLPPTPVTAPGSNEPPASSGYMHSAQSHHGEPNSRPLSAVSSNWIGSYAPNRTVSPGIRTHSPANGSTLRVSTLPSIYDPRTSAQQPMPSSYSLSGSSNGNHTHAAQHSQASYSLMPLPGAHSRNWDGRAWDANSGPRNMEGRAWDGYGVSDSYANHASHPVHNGQPPVYGASPYGDSAQRA</sequence>
<dbReference type="Proteomes" id="UP000275385">
    <property type="component" value="Unassembled WGS sequence"/>
</dbReference>
<evidence type="ECO:0000259" key="2">
    <source>
        <dbReference type="Pfam" id="PF23305"/>
    </source>
</evidence>
<accession>A0A420XZ70</accession>
<keyword evidence="4" id="KW-1185">Reference proteome</keyword>
<dbReference type="PANTHER" id="PTHR39463">
    <property type="entry name" value="MEDUSA"/>
    <property type="match status" value="1"/>
</dbReference>
<name>A0A420XZ70_9PEZI</name>
<dbReference type="AlphaFoldDB" id="A0A420XZ70"/>
<evidence type="ECO:0000313" key="4">
    <source>
        <dbReference type="Proteomes" id="UP000275385"/>
    </source>
</evidence>
<dbReference type="GO" id="GO:0005634">
    <property type="term" value="C:nucleus"/>
    <property type="evidence" value="ECO:0007669"/>
    <property type="project" value="TreeGrafter"/>
</dbReference>
<dbReference type="Pfam" id="PF23305">
    <property type="entry name" value="DUF7082"/>
    <property type="match status" value="1"/>
</dbReference>
<feature type="compositionally biased region" description="Low complexity" evidence="1">
    <location>
        <begin position="261"/>
        <end position="272"/>
    </location>
</feature>
<dbReference type="InterPro" id="IPR055509">
    <property type="entry name" value="DUF7082"/>
</dbReference>
<organism evidence="3 4">
    <name type="scientific">Coniochaeta pulveracea</name>
    <dbReference type="NCBI Taxonomy" id="177199"/>
    <lineage>
        <taxon>Eukaryota</taxon>
        <taxon>Fungi</taxon>
        <taxon>Dikarya</taxon>
        <taxon>Ascomycota</taxon>
        <taxon>Pezizomycotina</taxon>
        <taxon>Sordariomycetes</taxon>
        <taxon>Sordariomycetidae</taxon>
        <taxon>Coniochaetales</taxon>
        <taxon>Coniochaetaceae</taxon>
        <taxon>Coniochaeta</taxon>
    </lineage>
</organism>
<feature type="region of interest" description="Disordered" evidence="1">
    <location>
        <begin position="632"/>
        <end position="665"/>
    </location>
</feature>
<feature type="region of interest" description="Disordered" evidence="1">
    <location>
        <begin position="230"/>
        <end position="280"/>
    </location>
</feature>
<protein>
    <recommendedName>
        <fullName evidence="2">DUF7082 domain-containing protein</fullName>
    </recommendedName>
</protein>
<feature type="region of interest" description="Disordered" evidence="1">
    <location>
        <begin position="706"/>
        <end position="736"/>
    </location>
</feature>
<dbReference type="STRING" id="177199.A0A420XZ70"/>
<proteinExistence type="predicted"/>
<evidence type="ECO:0000313" key="3">
    <source>
        <dbReference type="EMBL" id="RKU40974.1"/>
    </source>
</evidence>
<gene>
    <name evidence="3" type="ORF">DL546_004009</name>
</gene>
<feature type="region of interest" description="Disordered" evidence="1">
    <location>
        <begin position="776"/>
        <end position="809"/>
    </location>
</feature>
<evidence type="ECO:0000256" key="1">
    <source>
        <dbReference type="SAM" id="MobiDB-lite"/>
    </source>
</evidence>
<comment type="caution">
    <text evidence="3">The sequence shown here is derived from an EMBL/GenBank/DDBJ whole genome shotgun (WGS) entry which is preliminary data.</text>
</comment>
<dbReference type="OrthoDB" id="1751210at2759"/>
<feature type="domain" description="DUF7082" evidence="2">
    <location>
        <begin position="441"/>
        <end position="597"/>
    </location>
</feature>
<reference evidence="3 4" key="1">
    <citation type="submission" date="2018-08" db="EMBL/GenBank/DDBJ databases">
        <title>Draft genome of the lignicolous fungus Coniochaeta pulveracea.</title>
        <authorList>
            <person name="Borstlap C.J."/>
            <person name="De Witt R.N."/>
            <person name="Botha A."/>
            <person name="Volschenk H."/>
        </authorList>
    </citation>
    <scope>NUCLEOTIDE SEQUENCE [LARGE SCALE GENOMIC DNA]</scope>
    <source>
        <strain evidence="3 4">CAB683</strain>
    </source>
</reference>